<reference evidence="2" key="1">
    <citation type="submission" date="2003-12" db="EMBL/GenBank/DDBJ databases">
        <title>Maxillopoda and Collembola are primitive Crustacea?</title>
        <authorList>
            <person name="Lim J.T."/>
            <person name="Hwang U.W."/>
        </authorList>
    </citation>
    <scope>NUCLEOTIDE SEQUENCE</scope>
</reference>
<proteinExistence type="predicted"/>
<keyword evidence="1" id="KW-0472">Membrane</keyword>
<dbReference type="CTD" id="4509"/>
<keyword evidence="1" id="KW-0812">Transmembrane</keyword>
<dbReference type="EMBL" id="AY514042">
    <property type="protein sequence ID" value="AAR87440.1"/>
    <property type="molecule type" value="Genomic_DNA"/>
</dbReference>
<gene>
    <name evidence="2" type="primary">ATP8</name>
</gene>
<accession>A1KXY2</accession>
<sequence length="52" mass="5988">MPHMAPIMWAFIMIITFVLILIMTSMLFFNNSPLTPSSLPVSKESGKMIWSW</sequence>
<evidence type="ECO:0000256" key="1">
    <source>
        <dbReference type="SAM" id="Phobius"/>
    </source>
</evidence>
<dbReference type="RefSeq" id="YP_961314.1">
    <property type="nucleotide sequence ID" value="NC_008742.1"/>
</dbReference>
<organism evidence="2">
    <name type="scientific">Capitulum mitella</name>
    <name type="common">Stalked barnacle</name>
    <name type="synonym">Pollicipes mitella</name>
    <dbReference type="NCBI Taxonomy" id="41070"/>
    <lineage>
        <taxon>Eukaryota</taxon>
        <taxon>Metazoa</taxon>
        <taxon>Ecdysozoa</taxon>
        <taxon>Arthropoda</taxon>
        <taxon>Crustacea</taxon>
        <taxon>Multicrustacea</taxon>
        <taxon>Cirripedia</taxon>
        <taxon>Thoracica</taxon>
        <taxon>Thoracicalcarea</taxon>
        <taxon>Pollicipedomorpha</taxon>
        <taxon>Pollicipedidae</taxon>
        <taxon>Capitulum</taxon>
    </lineage>
</organism>
<name>A1KXY2_CAPMI</name>
<geneLocation type="mitochondrion" evidence="2"/>
<evidence type="ECO:0000313" key="2">
    <source>
        <dbReference type="EMBL" id="AAR87440.1"/>
    </source>
</evidence>
<keyword evidence="1" id="KW-1133">Transmembrane helix</keyword>
<feature type="transmembrane region" description="Helical" evidence="1">
    <location>
        <begin position="7"/>
        <end position="29"/>
    </location>
</feature>
<protein>
    <submittedName>
        <fullName evidence="2">ATP synthase F0 subunit 8</fullName>
    </submittedName>
</protein>
<dbReference type="AlphaFoldDB" id="A1KXY2"/>
<keyword evidence="2" id="KW-0496">Mitochondrion</keyword>
<dbReference type="GeneID" id="4657663"/>